<reference evidence="2 3" key="1">
    <citation type="submission" date="2024-05" db="EMBL/GenBank/DDBJ databases">
        <title>Genome Sequence and Characterization of the New Strain Purple Sulfur Bacterium of Genus Thioalkalicoccus.</title>
        <authorList>
            <person name="Bryantseva I.A."/>
            <person name="Kyndt J.A."/>
            <person name="Imhoff J.F."/>
        </authorList>
    </citation>
    <scope>NUCLEOTIDE SEQUENCE [LARGE SCALE GENOMIC DNA]</scope>
    <source>
        <strain evidence="2 3">Um2</strain>
    </source>
</reference>
<name>A0ABV4BG41_9GAMM</name>
<accession>A0ABV4BG41</accession>
<proteinExistence type="predicted"/>
<dbReference type="Pfam" id="PF03413">
    <property type="entry name" value="PepSY"/>
    <property type="match status" value="1"/>
</dbReference>
<dbReference type="InterPro" id="IPR025711">
    <property type="entry name" value="PepSY"/>
</dbReference>
<evidence type="ECO:0000313" key="2">
    <source>
        <dbReference type="EMBL" id="MEY6433506.1"/>
    </source>
</evidence>
<evidence type="ECO:0000259" key="1">
    <source>
        <dbReference type="Pfam" id="PF03413"/>
    </source>
</evidence>
<dbReference type="EMBL" id="JBDKXB010000022">
    <property type="protein sequence ID" value="MEY6433506.1"/>
    <property type="molecule type" value="Genomic_DNA"/>
</dbReference>
<protein>
    <submittedName>
        <fullName evidence="2">PepSY domain-containing protein</fullName>
    </submittedName>
</protein>
<feature type="domain" description="PepSY" evidence="1">
    <location>
        <begin position="37"/>
        <end position="94"/>
    </location>
</feature>
<organism evidence="2 3">
    <name type="scientific">Thioalkalicoccus limnaeus</name>
    <dbReference type="NCBI Taxonomy" id="120681"/>
    <lineage>
        <taxon>Bacteria</taxon>
        <taxon>Pseudomonadati</taxon>
        <taxon>Pseudomonadota</taxon>
        <taxon>Gammaproteobacteria</taxon>
        <taxon>Chromatiales</taxon>
        <taxon>Chromatiaceae</taxon>
        <taxon>Thioalkalicoccus</taxon>
    </lineage>
</organism>
<dbReference type="Proteomes" id="UP001564408">
    <property type="component" value="Unassembled WGS sequence"/>
</dbReference>
<dbReference type="Gene3D" id="3.10.450.40">
    <property type="match status" value="1"/>
</dbReference>
<comment type="caution">
    <text evidence="2">The sequence shown here is derived from an EMBL/GenBank/DDBJ whole genome shotgun (WGS) entry which is preliminary data.</text>
</comment>
<sequence>MKSPLTHLSIAILMAMLLVGGPVWADRDAIRMLSEAKISLIDAIRSAETHQGGQAIEAGLDDDSFRPAYEVTVVKDGRVFDVQVDAVNGAVFGVREDLDD</sequence>
<keyword evidence="3" id="KW-1185">Reference proteome</keyword>
<gene>
    <name evidence="2" type="ORF">ABC977_13955</name>
</gene>
<evidence type="ECO:0000313" key="3">
    <source>
        <dbReference type="Proteomes" id="UP001564408"/>
    </source>
</evidence>
<dbReference type="RefSeq" id="WP_369667889.1">
    <property type="nucleotide sequence ID" value="NZ_JBDKXB010000022.1"/>
</dbReference>